<sequence length="133" mass="15683">MKMKTTVREIISHSLIGEKIFPTVTFHPRIKIKEKKIHTYTQTNRTETVFNEPSTPIWDWTVRRLIKVSVPATARCKYDETKYRKRTRLETSKTISYPGATARKKWAAARLSKEKFSMWCAAETRFVSQRNTE</sequence>
<evidence type="ECO:0000313" key="2">
    <source>
        <dbReference type="Proteomes" id="UP000625711"/>
    </source>
</evidence>
<dbReference type="EMBL" id="JAACXV010000415">
    <property type="protein sequence ID" value="KAF7277698.1"/>
    <property type="molecule type" value="Genomic_DNA"/>
</dbReference>
<dbReference type="Proteomes" id="UP000625711">
    <property type="component" value="Unassembled WGS sequence"/>
</dbReference>
<evidence type="ECO:0000313" key="1">
    <source>
        <dbReference type="EMBL" id="KAF7277698.1"/>
    </source>
</evidence>
<comment type="caution">
    <text evidence="1">The sequence shown here is derived from an EMBL/GenBank/DDBJ whole genome shotgun (WGS) entry which is preliminary data.</text>
</comment>
<organism evidence="1 2">
    <name type="scientific">Rhynchophorus ferrugineus</name>
    <name type="common">Red palm weevil</name>
    <name type="synonym">Curculio ferrugineus</name>
    <dbReference type="NCBI Taxonomy" id="354439"/>
    <lineage>
        <taxon>Eukaryota</taxon>
        <taxon>Metazoa</taxon>
        <taxon>Ecdysozoa</taxon>
        <taxon>Arthropoda</taxon>
        <taxon>Hexapoda</taxon>
        <taxon>Insecta</taxon>
        <taxon>Pterygota</taxon>
        <taxon>Neoptera</taxon>
        <taxon>Endopterygota</taxon>
        <taxon>Coleoptera</taxon>
        <taxon>Polyphaga</taxon>
        <taxon>Cucujiformia</taxon>
        <taxon>Curculionidae</taxon>
        <taxon>Dryophthorinae</taxon>
        <taxon>Rhynchophorus</taxon>
    </lineage>
</organism>
<gene>
    <name evidence="1" type="ORF">GWI33_009309</name>
</gene>
<reference evidence="1" key="1">
    <citation type="submission" date="2020-08" db="EMBL/GenBank/DDBJ databases">
        <title>Genome sequencing and assembly of the red palm weevil Rhynchophorus ferrugineus.</title>
        <authorList>
            <person name="Dias G.B."/>
            <person name="Bergman C.M."/>
            <person name="Manee M."/>
        </authorList>
    </citation>
    <scope>NUCLEOTIDE SEQUENCE</scope>
    <source>
        <strain evidence="1">AA-2017</strain>
        <tissue evidence="1">Whole larva</tissue>
    </source>
</reference>
<keyword evidence="2" id="KW-1185">Reference proteome</keyword>
<accession>A0A834IFI6</accession>
<protein>
    <submittedName>
        <fullName evidence="1">Uncharacterized protein</fullName>
    </submittedName>
</protein>
<dbReference type="AlphaFoldDB" id="A0A834IFI6"/>
<name>A0A834IFI6_RHYFE</name>
<proteinExistence type="predicted"/>